<dbReference type="GO" id="GO:0016829">
    <property type="term" value="F:lyase activity"/>
    <property type="evidence" value="ECO:0007669"/>
    <property type="project" value="UniProtKB-KW"/>
</dbReference>
<evidence type="ECO:0000256" key="1">
    <source>
        <dbReference type="ARBA" id="ARBA00008136"/>
    </source>
</evidence>
<dbReference type="PANTHER" id="PTHR13604">
    <property type="entry name" value="DC12-RELATED"/>
    <property type="match status" value="1"/>
</dbReference>
<keyword evidence="7" id="KW-0456">Lyase</keyword>
<dbReference type="EMBL" id="JACJFM010000013">
    <property type="protein sequence ID" value="MBB1487203.1"/>
    <property type="molecule type" value="Genomic_DNA"/>
</dbReference>
<evidence type="ECO:0000256" key="4">
    <source>
        <dbReference type="ARBA" id="ARBA00022801"/>
    </source>
</evidence>
<dbReference type="RefSeq" id="WP_182808989.1">
    <property type="nucleotide sequence ID" value="NZ_JACJFM010000013.1"/>
</dbReference>
<dbReference type="PANTHER" id="PTHR13604:SF0">
    <property type="entry name" value="ABASIC SITE PROCESSING PROTEIN HMCES"/>
    <property type="match status" value="1"/>
</dbReference>
<keyword evidence="6" id="KW-0238">DNA-binding</keyword>
<gene>
    <name evidence="9" type="ORF">H4O21_11340</name>
</gene>
<dbReference type="GO" id="GO:0003697">
    <property type="term" value="F:single-stranded DNA binding"/>
    <property type="evidence" value="ECO:0007669"/>
    <property type="project" value="InterPro"/>
</dbReference>
<reference evidence="9 10" key="1">
    <citation type="submission" date="2020-08" db="EMBL/GenBank/DDBJ databases">
        <title>Oceanospirillum sp. nov. isolated from marine sediment.</title>
        <authorList>
            <person name="Ji X."/>
        </authorList>
    </citation>
    <scope>NUCLEOTIDE SEQUENCE [LARGE SCALE GENOMIC DNA]</scope>
    <source>
        <strain evidence="9 10">D5</strain>
    </source>
</reference>
<evidence type="ECO:0000256" key="5">
    <source>
        <dbReference type="ARBA" id="ARBA00023124"/>
    </source>
</evidence>
<keyword evidence="4 8" id="KW-0378">Hydrolase</keyword>
<evidence type="ECO:0000256" key="7">
    <source>
        <dbReference type="ARBA" id="ARBA00023239"/>
    </source>
</evidence>
<dbReference type="GO" id="GO:0106300">
    <property type="term" value="P:protein-DNA covalent cross-linking repair"/>
    <property type="evidence" value="ECO:0007669"/>
    <property type="project" value="InterPro"/>
</dbReference>
<dbReference type="AlphaFoldDB" id="A0A839INY2"/>
<sequence length="209" mass="24249">MHDPLLVRQPVLTGYNIPPKQFVSIICNDQTTGVPCVSEAYWGYSPHWLKVLDNAPYLARSETLSDKTMFQEALTRRCLIPVSGYYEWKRYTRHKKAFAIRRPENRSFLLAGVCIRYPTSEHTWYETFAILTIASNSFINLVSERMPVVIHRQDAESWLNSDISEAEQLIQTAEEDYLEYYPVSELVNNPANQSRAVSEPTSKRFRYTS</sequence>
<name>A0A839INY2_9GAMM</name>
<dbReference type="EC" id="3.4.-.-" evidence="8"/>
<keyword evidence="2 8" id="KW-0645">Protease</keyword>
<dbReference type="GO" id="GO:0008233">
    <property type="term" value="F:peptidase activity"/>
    <property type="evidence" value="ECO:0007669"/>
    <property type="project" value="UniProtKB-KW"/>
</dbReference>
<keyword evidence="5" id="KW-0190">Covalent protein-DNA linkage</keyword>
<evidence type="ECO:0000313" key="10">
    <source>
        <dbReference type="Proteomes" id="UP000565262"/>
    </source>
</evidence>
<comment type="similarity">
    <text evidence="1 8">Belongs to the SOS response-associated peptidase family.</text>
</comment>
<evidence type="ECO:0000256" key="2">
    <source>
        <dbReference type="ARBA" id="ARBA00022670"/>
    </source>
</evidence>
<dbReference type="Gene3D" id="3.90.1680.10">
    <property type="entry name" value="SOS response associated peptidase-like"/>
    <property type="match status" value="1"/>
</dbReference>
<dbReference type="InterPro" id="IPR003738">
    <property type="entry name" value="SRAP"/>
</dbReference>
<organism evidence="9 10">
    <name type="scientific">Oceanospirillum sediminis</name>
    <dbReference type="NCBI Taxonomy" id="2760088"/>
    <lineage>
        <taxon>Bacteria</taxon>
        <taxon>Pseudomonadati</taxon>
        <taxon>Pseudomonadota</taxon>
        <taxon>Gammaproteobacteria</taxon>
        <taxon>Oceanospirillales</taxon>
        <taxon>Oceanospirillaceae</taxon>
        <taxon>Oceanospirillum</taxon>
    </lineage>
</organism>
<accession>A0A839INY2</accession>
<evidence type="ECO:0000313" key="9">
    <source>
        <dbReference type="EMBL" id="MBB1487203.1"/>
    </source>
</evidence>
<dbReference type="GO" id="GO:0006508">
    <property type="term" value="P:proteolysis"/>
    <property type="evidence" value="ECO:0007669"/>
    <property type="project" value="UniProtKB-KW"/>
</dbReference>
<dbReference type="Pfam" id="PF02586">
    <property type="entry name" value="SRAP"/>
    <property type="match status" value="1"/>
</dbReference>
<keyword evidence="10" id="KW-1185">Reference proteome</keyword>
<evidence type="ECO:0000256" key="8">
    <source>
        <dbReference type="RuleBase" id="RU364100"/>
    </source>
</evidence>
<dbReference type="Proteomes" id="UP000565262">
    <property type="component" value="Unassembled WGS sequence"/>
</dbReference>
<keyword evidence="3" id="KW-0227">DNA damage</keyword>
<protein>
    <recommendedName>
        <fullName evidence="8">Abasic site processing protein</fullName>
        <ecNumber evidence="8">3.4.-.-</ecNumber>
    </recommendedName>
</protein>
<evidence type="ECO:0000256" key="6">
    <source>
        <dbReference type="ARBA" id="ARBA00023125"/>
    </source>
</evidence>
<dbReference type="SUPFAM" id="SSF143081">
    <property type="entry name" value="BB1717-like"/>
    <property type="match status" value="1"/>
</dbReference>
<evidence type="ECO:0000256" key="3">
    <source>
        <dbReference type="ARBA" id="ARBA00022763"/>
    </source>
</evidence>
<comment type="caution">
    <text evidence="9">The sequence shown here is derived from an EMBL/GenBank/DDBJ whole genome shotgun (WGS) entry which is preliminary data.</text>
</comment>
<proteinExistence type="inferred from homology"/>
<dbReference type="InterPro" id="IPR036590">
    <property type="entry name" value="SRAP-like"/>
</dbReference>